<sequence length="49" mass="5766">MQQRMRVSKLKLLKDKSGLKAAFFLIYRKKDRTIAIKKTNLINDQSDIV</sequence>
<protein>
    <submittedName>
        <fullName evidence="1">Uncharacterized protein</fullName>
    </submittedName>
</protein>
<reference evidence="2" key="1">
    <citation type="submission" date="2016-10" db="EMBL/GenBank/DDBJ databases">
        <authorList>
            <person name="Varghese N."/>
            <person name="Submissions S."/>
        </authorList>
    </citation>
    <scope>NUCLEOTIDE SEQUENCE [LARGE SCALE GENOMIC DNA]</scope>
    <source>
        <strain evidence="2">DSM 15282</strain>
    </source>
</reference>
<gene>
    <name evidence="1" type="ORF">SAMN04488519_102297</name>
</gene>
<keyword evidence="2" id="KW-1185">Reference proteome</keyword>
<evidence type="ECO:0000313" key="2">
    <source>
        <dbReference type="Proteomes" id="UP000199564"/>
    </source>
</evidence>
<dbReference type="EMBL" id="FOVW01000002">
    <property type="protein sequence ID" value="SFN87200.1"/>
    <property type="molecule type" value="Genomic_DNA"/>
</dbReference>
<dbReference type="AlphaFoldDB" id="A0A1I5CJK9"/>
<name>A0A1I5CJK9_9BACT</name>
<accession>A0A1I5CJK9</accession>
<organism evidence="1 2">
    <name type="scientific">Algoriphagus ornithinivorans</name>
    <dbReference type="NCBI Taxonomy" id="226506"/>
    <lineage>
        <taxon>Bacteria</taxon>
        <taxon>Pseudomonadati</taxon>
        <taxon>Bacteroidota</taxon>
        <taxon>Cytophagia</taxon>
        <taxon>Cytophagales</taxon>
        <taxon>Cyclobacteriaceae</taxon>
        <taxon>Algoriphagus</taxon>
    </lineage>
</organism>
<dbReference type="Proteomes" id="UP000199564">
    <property type="component" value="Unassembled WGS sequence"/>
</dbReference>
<dbReference type="STRING" id="226506.SAMN04488519_102297"/>
<proteinExistence type="predicted"/>
<evidence type="ECO:0000313" key="1">
    <source>
        <dbReference type="EMBL" id="SFN87200.1"/>
    </source>
</evidence>